<keyword evidence="2" id="KW-1185">Reference proteome</keyword>
<evidence type="ECO:0000313" key="1">
    <source>
        <dbReference type="EMBL" id="UTY39876.1"/>
    </source>
</evidence>
<gene>
    <name evidence="1" type="ORF">NMU03_03460</name>
</gene>
<dbReference type="EMBL" id="CP101620">
    <property type="protein sequence ID" value="UTY39876.1"/>
    <property type="molecule type" value="Genomic_DNA"/>
</dbReference>
<name>A0ABY5I3H9_9FIRM</name>
<reference evidence="1" key="1">
    <citation type="submission" date="2022-07" db="EMBL/GenBank/DDBJ databases">
        <title>Faecal culturing of patients with breast cancer.</title>
        <authorList>
            <person name="Teng N.M.Y."/>
            <person name="Kiu R."/>
            <person name="Evans R."/>
            <person name="Baker D.J."/>
            <person name="Zenner C."/>
            <person name="Robinson S.D."/>
            <person name="Hall L.J."/>
        </authorList>
    </citation>
    <scope>NUCLEOTIDE SEQUENCE</scope>
    <source>
        <strain evidence="1">LH1062</strain>
    </source>
</reference>
<evidence type="ECO:0000313" key="2">
    <source>
        <dbReference type="Proteomes" id="UP001060112"/>
    </source>
</evidence>
<dbReference type="RefSeq" id="WP_290141313.1">
    <property type="nucleotide sequence ID" value="NZ_CP101620.1"/>
</dbReference>
<organism evidence="1 2">
    <name type="scientific">Allocoprobacillus halotolerans</name>
    <dbReference type="NCBI Taxonomy" id="2944914"/>
    <lineage>
        <taxon>Bacteria</taxon>
        <taxon>Bacillati</taxon>
        <taxon>Bacillota</taxon>
        <taxon>Erysipelotrichia</taxon>
        <taxon>Erysipelotrichales</taxon>
        <taxon>Erysipelotrichaceae</taxon>
        <taxon>Allocoprobacillus</taxon>
    </lineage>
</organism>
<sequence length="66" mass="7605">MNTTRSECLRNDFIYALMKFSNGQISEKEANSIADKKLRLTDFSDDSPLSHKGPRWLAKRIVKIMS</sequence>
<proteinExistence type="predicted"/>
<accession>A0ABY5I3H9</accession>
<dbReference type="Proteomes" id="UP001060112">
    <property type="component" value="Chromosome"/>
</dbReference>
<protein>
    <submittedName>
        <fullName evidence="1">Uncharacterized protein</fullName>
    </submittedName>
</protein>